<evidence type="ECO:0000256" key="1">
    <source>
        <dbReference type="ARBA" id="ARBA00001954"/>
    </source>
</evidence>
<evidence type="ECO:0000259" key="4">
    <source>
        <dbReference type="Pfam" id="PF00487"/>
    </source>
</evidence>
<dbReference type="GO" id="GO:0006629">
    <property type="term" value="P:lipid metabolic process"/>
    <property type="evidence" value="ECO:0007669"/>
    <property type="project" value="InterPro"/>
</dbReference>
<organism evidence="5 6">
    <name type="scientific">Pseudanabaena frigida</name>
    <dbReference type="NCBI Taxonomy" id="945775"/>
    <lineage>
        <taxon>Bacteria</taxon>
        <taxon>Bacillati</taxon>
        <taxon>Cyanobacteriota</taxon>
        <taxon>Cyanophyceae</taxon>
        <taxon>Pseudanabaenales</taxon>
        <taxon>Pseudanabaenaceae</taxon>
        <taxon>Pseudanabaena</taxon>
    </lineage>
</organism>
<comment type="caution">
    <text evidence="5">The sequence shown here is derived from an EMBL/GenBank/DDBJ whole genome shotgun (WGS) entry which is preliminary data.</text>
</comment>
<dbReference type="EMBL" id="QBML01000023">
    <property type="protein sequence ID" value="PZO38445.1"/>
    <property type="molecule type" value="Genomic_DNA"/>
</dbReference>
<evidence type="ECO:0000313" key="5">
    <source>
        <dbReference type="EMBL" id="PZO38445.1"/>
    </source>
</evidence>
<feature type="domain" description="Fatty acid desaturase" evidence="4">
    <location>
        <begin position="146"/>
        <end position="252"/>
    </location>
</feature>
<dbReference type="Pfam" id="PF00487">
    <property type="entry name" value="FA_desaturase"/>
    <property type="match status" value="1"/>
</dbReference>
<feature type="transmembrane region" description="Helical" evidence="3">
    <location>
        <begin position="58"/>
        <end position="82"/>
    </location>
</feature>
<reference evidence="5 6" key="1">
    <citation type="submission" date="2018-04" db="EMBL/GenBank/DDBJ databases">
        <authorList>
            <person name="Go L.Y."/>
            <person name="Mitchell J.A."/>
        </authorList>
    </citation>
    <scope>NUCLEOTIDE SEQUENCE [LARGE SCALE GENOMIC DNA]</scope>
    <source>
        <strain evidence="5">ULC066bin1</strain>
    </source>
</reference>
<feature type="transmembrane region" description="Helical" evidence="3">
    <location>
        <begin position="175"/>
        <end position="198"/>
    </location>
</feature>
<evidence type="ECO:0000313" key="6">
    <source>
        <dbReference type="Proteomes" id="UP000249467"/>
    </source>
</evidence>
<sequence>MKYPIDLSSENSVPSVHTVFDGSKIGITGAEIALLIITIWAIGFWFLLNSVSVEQTSLFWVLVTILWQTFLCTGLFITAHDAMHGAILPKHHQINDFIGSLALLLYGFFSYEQLLKKHSQHHHAPTSESDPDFHDGTHKNAIAWYICFMQRYWSWWRLAFLLMTYESMHSFLNIAYANLILFSAVPTILSSIQVFYFGTFLPHREPIDGYQNSSSAQSIYRPLLWSFITCYHFGYHQEHHLYPHLPWWKLPSIITDKNIVKHR</sequence>
<reference evidence="5 6" key="2">
    <citation type="submission" date="2018-06" db="EMBL/GenBank/DDBJ databases">
        <title>Metagenomic assembly of (sub)arctic Cyanobacteria and their associated microbiome from non-axenic cultures.</title>
        <authorList>
            <person name="Baurain D."/>
        </authorList>
    </citation>
    <scope>NUCLEOTIDE SEQUENCE [LARGE SCALE GENOMIC DNA]</scope>
    <source>
        <strain evidence="5">ULC066bin1</strain>
    </source>
</reference>
<dbReference type="InterPro" id="IPR005804">
    <property type="entry name" value="FA_desaturase_dom"/>
</dbReference>
<keyword evidence="3" id="KW-1133">Transmembrane helix</keyword>
<keyword evidence="3" id="KW-0472">Membrane</keyword>
<evidence type="ECO:0000256" key="3">
    <source>
        <dbReference type="SAM" id="Phobius"/>
    </source>
</evidence>
<comment type="similarity">
    <text evidence="2">Belongs to the fatty acid desaturase type 2 family.</text>
</comment>
<comment type="cofactor">
    <cofactor evidence="1">
        <name>Fe(2+)</name>
        <dbReference type="ChEBI" id="CHEBI:29033"/>
    </cofactor>
</comment>
<proteinExistence type="inferred from homology"/>
<keyword evidence="3" id="KW-0812">Transmembrane</keyword>
<feature type="transmembrane region" description="Helical" evidence="3">
    <location>
        <begin position="94"/>
        <end position="111"/>
    </location>
</feature>
<accession>A0A2W4XUZ7</accession>
<feature type="transmembrane region" description="Helical" evidence="3">
    <location>
        <begin position="32"/>
        <end position="52"/>
    </location>
</feature>
<dbReference type="Proteomes" id="UP000249467">
    <property type="component" value="Unassembled WGS sequence"/>
</dbReference>
<name>A0A2W4XUZ7_9CYAN</name>
<dbReference type="AlphaFoldDB" id="A0A2W4XUZ7"/>
<protein>
    <submittedName>
        <fullName evidence="5">Beta-carotene ketolase</fullName>
    </submittedName>
</protein>
<gene>
    <name evidence="5" type="ORF">DCF19_16090</name>
</gene>
<evidence type="ECO:0000256" key="2">
    <source>
        <dbReference type="ARBA" id="ARBA00008749"/>
    </source>
</evidence>